<keyword evidence="1" id="KW-0597">Phosphoprotein</keyword>
<keyword evidence="3" id="KW-0812">Transmembrane</keyword>
<dbReference type="PROSITE" id="PS00622">
    <property type="entry name" value="HTH_LUXR_1"/>
    <property type="match status" value="1"/>
</dbReference>
<dbReference type="PANTHER" id="PTHR43547">
    <property type="entry name" value="TWO-COMPONENT HISTIDINE KINASE"/>
    <property type="match status" value="1"/>
</dbReference>
<dbReference type="InterPro" id="IPR000792">
    <property type="entry name" value="Tscrpt_reg_LuxR_C"/>
</dbReference>
<dbReference type="SUPFAM" id="SSF46894">
    <property type="entry name" value="C-terminal effector domain of the bipartite response regulators"/>
    <property type="match status" value="1"/>
</dbReference>
<keyword evidence="3" id="KW-0472">Membrane</keyword>
<evidence type="ECO:0000259" key="4">
    <source>
        <dbReference type="PROSITE" id="PS50043"/>
    </source>
</evidence>
<dbReference type="FunFam" id="2.60.40.10:FF:000791">
    <property type="entry name" value="Two-component system sensor histidine kinase/response regulator"/>
    <property type="match status" value="1"/>
</dbReference>
<dbReference type="AlphaFoldDB" id="A0AAX1N687"/>
<protein>
    <recommendedName>
        <fullName evidence="4">HTH luxR-type domain-containing protein</fullName>
    </recommendedName>
</protein>
<dbReference type="CDD" id="cd06170">
    <property type="entry name" value="LuxR_C_like"/>
    <property type="match status" value="1"/>
</dbReference>
<evidence type="ECO:0000313" key="5">
    <source>
        <dbReference type="EMBL" id="QWG02732.1"/>
    </source>
</evidence>
<keyword evidence="3" id="KW-1133">Transmembrane helix</keyword>
<name>A0AAX1N687_9BACT</name>
<evidence type="ECO:0000313" key="6">
    <source>
        <dbReference type="Proteomes" id="UP000678679"/>
    </source>
</evidence>
<dbReference type="Pfam" id="PF07494">
    <property type="entry name" value="Reg_prop"/>
    <property type="match status" value="7"/>
</dbReference>
<dbReference type="GO" id="GO:0006355">
    <property type="term" value="P:regulation of DNA-templated transcription"/>
    <property type="evidence" value="ECO:0007669"/>
    <property type="project" value="InterPro"/>
</dbReference>
<dbReference type="PROSITE" id="PS50043">
    <property type="entry name" value="HTH_LUXR_2"/>
    <property type="match status" value="1"/>
</dbReference>
<sequence length="990" mass="114939">MKELKTYYLLLSLLIYIPTYAQNYNKQFDHLKVEDGLSDATVGSILQDDKGFMWFGTFKGLNRYDGYQINRYVYDMGGNKGPNDNMISSLIQDSDGYIWVGYFNNGISRFNPKLEVFEHFTGGNTKDHLIQTGSINCLFEDKEQKLWIGTEKGVAVVQKNRKSSIKYVLSDHKNSINGEQVYDIVEDKWNRIWLATNNRKLSVYNKNTLQFSEVEYTDLPLDDLEDNEKKNLCIYNDTLLYVCSNSGGLAEYNLLSGKYTTYVEEENGPSSNNIRDILQVGNKLWLANDGGGLDIFDVTTKQFENISNSKVDHQSLSSNVIWSLYKDNQENVWLGCYLQGVDKYDPRKNFFSTIGNDPCNTTSLPNKPVLSIYTDSKKQLWIGTDWGGLHRQKKNTNNQFDHFNIDGTITDNMVYDVVKCITEDKYGNLLVGTYSEGLRIYQNDRRTYKQIKRSIKSDGLPSNHIWAMITDKFGMTWMATLGGGVVQYDADTQTCKALDINYQNLSQHHIYHVYEDSQSNIWFSTDGGVIYYNRSENKWHTDLLSTLIKDNHNISYVKSVYEDKLKQIWLATASGLVKYMPESNQFTLIDEDDGIPQLPLYNIIPDNLGNLILIGKNYISKLSLSDEKIVSFHIPNNSFNYNSAAKNDRGEIMVGGTEGITIFNPILLEENKHLPPVYITGFDLFNIPQLPHDSTSVLKKSVSETEEIVLDYDQSVINFDYCGLNFTETDRNQYAYMLEGFDSKWNFVNNRRRATYTNLDPGKYTFKVMASNNHGKWNKEGTSIDVIINGPYWYSNWFRAAVLLLFILMFYVLHRIRMMNVKKKFALERIQADREQIMIQNDTLEKELDQTKSELTNITISHLHKNQSLQQIKSKLEKMSVTFGSTEKRKIKNLVREIDKESENHTYWDEFEHEFNKSHNNFLERFKHEYPDLSKRELRICAYLRMDLDNQEIATLMNISIRTVETSRYRIRKKIGLEQRKSLSKMINRY</sequence>
<dbReference type="Pfam" id="PF00196">
    <property type="entry name" value="GerE"/>
    <property type="match status" value="1"/>
</dbReference>
<dbReference type="InterPro" id="IPR016032">
    <property type="entry name" value="Sig_transdc_resp-reg_C-effctor"/>
</dbReference>
<dbReference type="GO" id="GO:0003677">
    <property type="term" value="F:DNA binding"/>
    <property type="evidence" value="ECO:0007669"/>
    <property type="project" value="InterPro"/>
</dbReference>
<dbReference type="InterPro" id="IPR013783">
    <property type="entry name" value="Ig-like_fold"/>
</dbReference>
<keyword evidence="2" id="KW-0175">Coiled coil</keyword>
<evidence type="ECO:0000256" key="3">
    <source>
        <dbReference type="SAM" id="Phobius"/>
    </source>
</evidence>
<proteinExistence type="predicted"/>
<dbReference type="GO" id="GO:0000155">
    <property type="term" value="F:phosphorelay sensor kinase activity"/>
    <property type="evidence" value="ECO:0007669"/>
    <property type="project" value="TreeGrafter"/>
</dbReference>
<evidence type="ECO:0000256" key="2">
    <source>
        <dbReference type="SAM" id="Coils"/>
    </source>
</evidence>
<dbReference type="InterPro" id="IPR011123">
    <property type="entry name" value="Y_Y_Y"/>
</dbReference>
<dbReference type="Gene3D" id="2.60.40.10">
    <property type="entry name" value="Immunoglobulins"/>
    <property type="match status" value="1"/>
</dbReference>
<dbReference type="RefSeq" id="WP_169667161.1">
    <property type="nucleotide sequence ID" value="NZ_CP076132.1"/>
</dbReference>
<dbReference type="Proteomes" id="UP000678679">
    <property type="component" value="Chromosome 1"/>
</dbReference>
<reference evidence="5 6" key="1">
    <citation type="submission" date="2021-05" db="EMBL/GenBank/DDBJ databases">
        <title>Comparative genomic studies on the polysaccharide-degrading batcterial strains of the Flammeovirga genus.</title>
        <authorList>
            <person name="Zewei F."/>
            <person name="Zheng Z."/>
            <person name="Yu L."/>
            <person name="Ruyue G."/>
            <person name="Yanhong M."/>
            <person name="Yuanyuan C."/>
            <person name="Jingyan G."/>
            <person name="Wenjun H."/>
        </authorList>
    </citation>
    <scope>NUCLEOTIDE SEQUENCE [LARGE SCALE GENOMIC DNA]</scope>
    <source>
        <strain evidence="5 6">NBRC:100898</strain>
    </source>
</reference>
<feature type="transmembrane region" description="Helical" evidence="3">
    <location>
        <begin position="792"/>
        <end position="813"/>
    </location>
</feature>
<dbReference type="InterPro" id="IPR036388">
    <property type="entry name" value="WH-like_DNA-bd_sf"/>
</dbReference>
<dbReference type="InterPro" id="IPR015943">
    <property type="entry name" value="WD40/YVTN_repeat-like_dom_sf"/>
</dbReference>
<dbReference type="InterPro" id="IPR011110">
    <property type="entry name" value="Reg_prop"/>
</dbReference>
<dbReference type="PANTHER" id="PTHR43547:SF2">
    <property type="entry name" value="HYBRID SIGNAL TRANSDUCTION HISTIDINE KINASE C"/>
    <property type="match status" value="1"/>
</dbReference>
<dbReference type="Gene3D" id="2.130.10.10">
    <property type="entry name" value="YVTN repeat-like/Quinoprotein amine dehydrogenase"/>
    <property type="match status" value="3"/>
</dbReference>
<dbReference type="EMBL" id="CP076132">
    <property type="protein sequence ID" value="QWG02732.1"/>
    <property type="molecule type" value="Genomic_DNA"/>
</dbReference>
<evidence type="ECO:0000256" key="1">
    <source>
        <dbReference type="ARBA" id="ARBA00022553"/>
    </source>
</evidence>
<dbReference type="KEGG" id="fya:KMW28_03915"/>
<feature type="domain" description="HTH luxR-type" evidence="4">
    <location>
        <begin position="931"/>
        <end position="990"/>
    </location>
</feature>
<organism evidence="5 6">
    <name type="scientific">Flammeovirga yaeyamensis</name>
    <dbReference type="NCBI Taxonomy" id="367791"/>
    <lineage>
        <taxon>Bacteria</taxon>
        <taxon>Pseudomonadati</taxon>
        <taxon>Bacteroidota</taxon>
        <taxon>Cytophagia</taxon>
        <taxon>Cytophagales</taxon>
        <taxon>Flammeovirgaceae</taxon>
        <taxon>Flammeovirga</taxon>
    </lineage>
</organism>
<keyword evidence="6" id="KW-1185">Reference proteome</keyword>
<feature type="coiled-coil region" evidence="2">
    <location>
        <begin position="827"/>
        <end position="861"/>
    </location>
</feature>
<dbReference type="SUPFAM" id="SSF63829">
    <property type="entry name" value="Calcium-dependent phosphotriesterase"/>
    <property type="match status" value="2"/>
</dbReference>
<accession>A0AAX1N687</accession>
<gene>
    <name evidence="5" type="ORF">KMW28_03915</name>
</gene>
<dbReference type="SMART" id="SM00421">
    <property type="entry name" value="HTH_LUXR"/>
    <property type="match status" value="1"/>
</dbReference>
<dbReference type="Pfam" id="PF07495">
    <property type="entry name" value="Y_Y_Y"/>
    <property type="match status" value="1"/>
</dbReference>
<dbReference type="Gene3D" id="1.10.10.10">
    <property type="entry name" value="Winged helix-like DNA-binding domain superfamily/Winged helix DNA-binding domain"/>
    <property type="match status" value="1"/>
</dbReference>